<gene>
    <name evidence="1" type="ordered locus">Ngar_c17190</name>
</gene>
<dbReference type="OrthoDB" id="7569at2157"/>
<dbReference type="EMBL" id="CP002408">
    <property type="protein sequence ID" value="AFU58652.1"/>
    <property type="molecule type" value="Genomic_DNA"/>
</dbReference>
<evidence type="ECO:0000313" key="2">
    <source>
        <dbReference type="Proteomes" id="UP000008037"/>
    </source>
</evidence>
<dbReference type="Proteomes" id="UP000008037">
    <property type="component" value="Chromosome"/>
</dbReference>
<keyword evidence="2" id="KW-1185">Reference proteome</keyword>
<organism evidence="1 2">
    <name type="scientific">Nitrososphaera gargensis (strain Ga9.2)</name>
    <dbReference type="NCBI Taxonomy" id="1237085"/>
    <lineage>
        <taxon>Archaea</taxon>
        <taxon>Nitrososphaerota</taxon>
        <taxon>Nitrososphaeria</taxon>
        <taxon>Nitrososphaerales</taxon>
        <taxon>Nitrososphaeraceae</taxon>
        <taxon>Nitrososphaera</taxon>
    </lineage>
</organism>
<reference evidence="1 2" key="1">
    <citation type="journal article" date="2012" name="Environ. Microbiol.">
        <title>The genome of the ammonia-oxidizing Candidatus Nitrososphaera gargensis: insights into metabolic versatility and environmental adaptations.</title>
        <authorList>
            <person name="Spang A."/>
            <person name="Poehlein A."/>
            <person name="Offre P."/>
            <person name="Zumbragel S."/>
            <person name="Haider S."/>
            <person name="Rychlik N."/>
            <person name="Nowka B."/>
            <person name="Schmeisser C."/>
            <person name="Lebedeva E.V."/>
            <person name="Rattei T."/>
            <person name="Bohm C."/>
            <person name="Schmid M."/>
            <person name="Galushko A."/>
            <person name="Hatzenpichler R."/>
            <person name="Weinmaier T."/>
            <person name="Daniel R."/>
            <person name="Schleper C."/>
            <person name="Spieck E."/>
            <person name="Streit W."/>
            <person name="Wagner M."/>
        </authorList>
    </citation>
    <scope>NUCLEOTIDE SEQUENCE [LARGE SCALE GENOMIC DNA]</scope>
    <source>
        <strain evidence="2">Ga9.2</strain>
    </source>
</reference>
<dbReference type="KEGG" id="nga:Ngar_c17190"/>
<evidence type="ECO:0000313" key="1">
    <source>
        <dbReference type="EMBL" id="AFU58652.1"/>
    </source>
</evidence>
<dbReference type="GeneID" id="13795582"/>
<dbReference type="RefSeq" id="WP_015019189.1">
    <property type="nucleotide sequence ID" value="NC_018719.1"/>
</dbReference>
<dbReference type="InParanoid" id="K0IK36"/>
<dbReference type="STRING" id="1237085.Ngar_c17190"/>
<name>K0IK36_NITGG</name>
<dbReference type="HOGENOM" id="CLU_2010013_0_0_2"/>
<dbReference type="AlphaFoldDB" id="K0IK36"/>
<sequence length="135" mass="15554">MPKQDPTPLPYGLLQYYQVHYILKVESGENGNFLARCEPITKGHFGNKQVVGVRWTGADEFAEVLQEDAKLIEMLKEVMLREGEIRVDPLDDHIRIYGKWIHEDSFAFNQAMLEIADRIAGHIKTRLHILNKPTP</sequence>
<protein>
    <submittedName>
        <fullName evidence="1">Uncharacterized protein</fullName>
    </submittedName>
</protein>
<dbReference type="BioCyc" id="CNIT1237085:G1324-1717-MONOMER"/>
<accession>K0IK36</accession>
<proteinExistence type="predicted"/>